<proteinExistence type="predicted"/>
<feature type="transmembrane region" description="Helical" evidence="1">
    <location>
        <begin position="56"/>
        <end position="75"/>
    </location>
</feature>
<evidence type="ECO:0000256" key="1">
    <source>
        <dbReference type="SAM" id="Phobius"/>
    </source>
</evidence>
<feature type="transmembrane region" description="Helical" evidence="1">
    <location>
        <begin position="228"/>
        <end position="253"/>
    </location>
</feature>
<reference evidence="2 3" key="1">
    <citation type="submission" date="2022-06" db="EMBL/GenBank/DDBJ databases">
        <title>Genomic Encyclopedia of Type Strains, Phase I: the one thousand microbial genomes (KMG-I) project.</title>
        <authorList>
            <person name="Kyrpides N."/>
        </authorList>
    </citation>
    <scope>NUCLEOTIDE SEQUENCE [LARGE SCALE GENOMIC DNA]</scope>
    <source>
        <strain evidence="2 3">DSM 43889</strain>
    </source>
</reference>
<gene>
    <name evidence="2" type="ORF">G443_000868</name>
</gene>
<dbReference type="EMBL" id="AUBJ02000001">
    <property type="protein sequence ID" value="MCP2330598.1"/>
    <property type="molecule type" value="Genomic_DNA"/>
</dbReference>
<sequence>MVGDLIRLKLTLLRRSLSGQRAAQLVLGALVGLLAAVGTIWIAGITAPVASVSGDLLGAALAVWFFGWAFGPILFGSGGTELRPDQLSLFPIRPRVLTVGLVSAGAVGVGPIVTLVALVALVVHGAGSGVVPALVAVPGLLLTLVLVVLVSKVIVTGRGQVVRSQLGAALSGLFTGVLMAAGGTVWAIAPALGNAFTSGFPAGFSVTVHALPSGWALTAVDAAGRGDWALVMAGLGGLLVADLLLVAALASLLGRQLTSGRAQGRRTRRVTPSKPGPLDRWTGRVPGVAAKELRTWFRDVTRTNFLYFALFYGLLQTVTPLVIGADVLLPWTGVIVAVWVAAVSANMYASDGTALWLTMVTPRGERADVRGRQLAWLVIVAPIALVLTVVFTAVSGLSWAWPWALALTASVLGAGAGPSCSWRCCSRYP</sequence>
<evidence type="ECO:0000313" key="3">
    <source>
        <dbReference type="Proteomes" id="UP000791080"/>
    </source>
</evidence>
<dbReference type="RefSeq" id="WP_253860122.1">
    <property type="nucleotide sequence ID" value="NZ_AUBJ02000001.1"/>
</dbReference>
<organism evidence="2 3">
    <name type="scientific">Actinoalloteichus caeruleus DSM 43889</name>
    <dbReference type="NCBI Taxonomy" id="1120930"/>
    <lineage>
        <taxon>Bacteria</taxon>
        <taxon>Bacillati</taxon>
        <taxon>Actinomycetota</taxon>
        <taxon>Actinomycetes</taxon>
        <taxon>Pseudonocardiales</taxon>
        <taxon>Pseudonocardiaceae</taxon>
        <taxon>Actinoalloteichus</taxon>
        <taxon>Actinoalloteichus cyanogriseus</taxon>
    </lineage>
</organism>
<name>A0ABT1JEK2_ACTCY</name>
<evidence type="ECO:0000313" key="2">
    <source>
        <dbReference type="EMBL" id="MCP2330598.1"/>
    </source>
</evidence>
<feature type="transmembrane region" description="Helical" evidence="1">
    <location>
        <begin position="96"/>
        <end position="123"/>
    </location>
</feature>
<keyword evidence="3" id="KW-1185">Reference proteome</keyword>
<keyword evidence="1" id="KW-0472">Membrane</keyword>
<feature type="transmembrane region" description="Helical" evidence="1">
    <location>
        <begin position="166"/>
        <end position="189"/>
    </location>
</feature>
<feature type="transmembrane region" description="Helical" evidence="1">
    <location>
        <begin position="400"/>
        <end position="422"/>
    </location>
</feature>
<feature type="transmembrane region" description="Helical" evidence="1">
    <location>
        <begin position="129"/>
        <end position="154"/>
    </location>
</feature>
<feature type="transmembrane region" description="Helical" evidence="1">
    <location>
        <begin position="329"/>
        <end position="349"/>
    </location>
</feature>
<protein>
    <submittedName>
        <fullName evidence="2">ABC-2 type transport system permease protein</fullName>
    </submittedName>
</protein>
<dbReference type="Proteomes" id="UP000791080">
    <property type="component" value="Unassembled WGS sequence"/>
</dbReference>
<feature type="transmembrane region" description="Helical" evidence="1">
    <location>
        <begin position="304"/>
        <end position="323"/>
    </location>
</feature>
<keyword evidence="1" id="KW-1133">Transmembrane helix</keyword>
<keyword evidence="1" id="KW-0812">Transmembrane</keyword>
<comment type="caution">
    <text evidence="2">The sequence shown here is derived from an EMBL/GenBank/DDBJ whole genome shotgun (WGS) entry which is preliminary data.</text>
</comment>
<feature type="transmembrane region" description="Helical" evidence="1">
    <location>
        <begin position="21"/>
        <end position="44"/>
    </location>
</feature>
<accession>A0ABT1JEK2</accession>
<feature type="transmembrane region" description="Helical" evidence="1">
    <location>
        <begin position="374"/>
        <end position="394"/>
    </location>
</feature>